<evidence type="ECO:0000313" key="2">
    <source>
        <dbReference type="EMBL" id="MVU78039.1"/>
    </source>
</evidence>
<dbReference type="AlphaFoldDB" id="A0A7K1UV45"/>
<dbReference type="EMBL" id="WRPP01000002">
    <property type="protein sequence ID" value="MVU78039.1"/>
    <property type="molecule type" value="Genomic_DNA"/>
</dbReference>
<sequence>MDDHRPEQGDRRGCERFTPPDGRIGSAHCPEDYNRLELEAAATGERRTESVSISATPADSGGTRAGDGRSYRGMRRAWP</sequence>
<dbReference type="RefSeq" id="WP_157387613.1">
    <property type="nucleotide sequence ID" value="NZ_WRPP01000002.1"/>
</dbReference>
<feature type="compositionally biased region" description="Basic and acidic residues" evidence="1">
    <location>
        <begin position="1"/>
        <end position="15"/>
    </location>
</feature>
<organism evidence="2 3">
    <name type="scientific">Nocardia terrae</name>
    <dbReference type="NCBI Taxonomy" id="2675851"/>
    <lineage>
        <taxon>Bacteria</taxon>
        <taxon>Bacillati</taxon>
        <taxon>Actinomycetota</taxon>
        <taxon>Actinomycetes</taxon>
        <taxon>Mycobacteriales</taxon>
        <taxon>Nocardiaceae</taxon>
        <taxon>Nocardia</taxon>
    </lineage>
</organism>
<comment type="caution">
    <text evidence="2">The sequence shown here is derived from an EMBL/GenBank/DDBJ whole genome shotgun (WGS) entry which is preliminary data.</text>
</comment>
<keyword evidence="3" id="KW-1185">Reference proteome</keyword>
<evidence type="ECO:0000256" key="1">
    <source>
        <dbReference type="SAM" id="MobiDB-lite"/>
    </source>
</evidence>
<proteinExistence type="predicted"/>
<name>A0A7K1UV45_9NOCA</name>
<accession>A0A7K1UV45</accession>
<feature type="region of interest" description="Disordered" evidence="1">
    <location>
        <begin position="1"/>
        <end position="29"/>
    </location>
</feature>
<gene>
    <name evidence="2" type="ORF">GPX89_12380</name>
</gene>
<dbReference type="Proteomes" id="UP000466794">
    <property type="component" value="Unassembled WGS sequence"/>
</dbReference>
<reference evidence="2 3" key="1">
    <citation type="submission" date="2019-12" db="EMBL/GenBank/DDBJ databases">
        <title>Nocardia sp. nov. ET3-3 isolated from soil.</title>
        <authorList>
            <person name="Kanchanasin P."/>
            <person name="Tanasupawat S."/>
            <person name="Yuki M."/>
            <person name="Kudo T."/>
        </authorList>
    </citation>
    <scope>NUCLEOTIDE SEQUENCE [LARGE SCALE GENOMIC DNA]</scope>
    <source>
        <strain evidence="2 3">ET3-3</strain>
    </source>
</reference>
<feature type="region of interest" description="Disordered" evidence="1">
    <location>
        <begin position="42"/>
        <end position="79"/>
    </location>
</feature>
<protein>
    <submittedName>
        <fullName evidence="2">Uncharacterized protein</fullName>
    </submittedName>
</protein>
<evidence type="ECO:0000313" key="3">
    <source>
        <dbReference type="Proteomes" id="UP000466794"/>
    </source>
</evidence>